<organism evidence="1">
    <name type="scientific">freshwater metagenome</name>
    <dbReference type="NCBI Taxonomy" id="449393"/>
    <lineage>
        <taxon>unclassified sequences</taxon>
        <taxon>metagenomes</taxon>
        <taxon>ecological metagenomes</taxon>
    </lineage>
</organism>
<evidence type="ECO:0000313" key="1">
    <source>
        <dbReference type="EMBL" id="CAB4608405.1"/>
    </source>
</evidence>
<dbReference type="AlphaFoldDB" id="A0A6J6HAR6"/>
<reference evidence="1" key="1">
    <citation type="submission" date="2020-05" db="EMBL/GenBank/DDBJ databases">
        <authorList>
            <person name="Chiriac C."/>
            <person name="Salcher M."/>
            <person name="Ghai R."/>
            <person name="Kavagutti S V."/>
        </authorList>
    </citation>
    <scope>NUCLEOTIDE SEQUENCE</scope>
</reference>
<protein>
    <submittedName>
        <fullName evidence="1">Unannotated protein</fullName>
    </submittedName>
</protein>
<gene>
    <name evidence="1" type="ORF">UFOPK1843_00658</name>
</gene>
<name>A0A6J6HAR6_9ZZZZ</name>
<sequence>MGEYLDYKYNGDKDEFSVYFVQSSKQLSISRYAGSAECIYDSKYSHLVQYAKNKGVVDAPWDFLKKEFAEGRGPEFSEWVMNNVPIGYVDSDYFKF</sequence>
<accession>A0A6J6HAR6</accession>
<dbReference type="EMBL" id="CAEZUR010000043">
    <property type="protein sequence ID" value="CAB4608405.1"/>
    <property type="molecule type" value="Genomic_DNA"/>
</dbReference>
<proteinExistence type="predicted"/>